<name>A0ACB6ZVF0_THEGA</name>
<evidence type="ECO:0000313" key="2">
    <source>
        <dbReference type="Proteomes" id="UP000886501"/>
    </source>
</evidence>
<organism evidence="1 2">
    <name type="scientific">Thelephora ganbajun</name>
    <name type="common">Ganba fungus</name>
    <dbReference type="NCBI Taxonomy" id="370292"/>
    <lineage>
        <taxon>Eukaryota</taxon>
        <taxon>Fungi</taxon>
        <taxon>Dikarya</taxon>
        <taxon>Basidiomycota</taxon>
        <taxon>Agaricomycotina</taxon>
        <taxon>Agaricomycetes</taxon>
        <taxon>Thelephorales</taxon>
        <taxon>Thelephoraceae</taxon>
        <taxon>Thelephora</taxon>
    </lineage>
</organism>
<reference evidence="1" key="2">
    <citation type="journal article" date="2020" name="Nat. Commun.">
        <title>Large-scale genome sequencing of mycorrhizal fungi provides insights into the early evolution of symbiotic traits.</title>
        <authorList>
            <person name="Miyauchi S."/>
            <person name="Kiss E."/>
            <person name="Kuo A."/>
            <person name="Drula E."/>
            <person name="Kohler A."/>
            <person name="Sanchez-Garcia M."/>
            <person name="Morin E."/>
            <person name="Andreopoulos B."/>
            <person name="Barry K.W."/>
            <person name="Bonito G."/>
            <person name="Buee M."/>
            <person name="Carver A."/>
            <person name="Chen C."/>
            <person name="Cichocki N."/>
            <person name="Clum A."/>
            <person name="Culley D."/>
            <person name="Crous P.W."/>
            <person name="Fauchery L."/>
            <person name="Girlanda M."/>
            <person name="Hayes R.D."/>
            <person name="Keri Z."/>
            <person name="LaButti K."/>
            <person name="Lipzen A."/>
            <person name="Lombard V."/>
            <person name="Magnuson J."/>
            <person name="Maillard F."/>
            <person name="Murat C."/>
            <person name="Nolan M."/>
            <person name="Ohm R.A."/>
            <person name="Pangilinan J."/>
            <person name="Pereira M.F."/>
            <person name="Perotto S."/>
            <person name="Peter M."/>
            <person name="Pfister S."/>
            <person name="Riley R."/>
            <person name="Sitrit Y."/>
            <person name="Stielow J.B."/>
            <person name="Szollosi G."/>
            <person name="Zifcakova L."/>
            <person name="Stursova M."/>
            <person name="Spatafora J.W."/>
            <person name="Tedersoo L."/>
            <person name="Vaario L.M."/>
            <person name="Yamada A."/>
            <person name="Yan M."/>
            <person name="Wang P."/>
            <person name="Xu J."/>
            <person name="Bruns T."/>
            <person name="Baldrian P."/>
            <person name="Vilgalys R."/>
            <person name="Dunand C."/>
            <person name="Henrissat B."/>
            <person name="Grigoriev I.V."/>
            <person name="Hibbett D."/>
            <person name="Nagy L.G."/>
            <person name="Martin F.M."/>
        </authorList>
    </citation>
    <scope>NUCLEOTIDE SEQUENCE</scope>
    <source>
        <strain evidence="1">P2</strain>
    </source>
</reference>
<sequence>MSMYASTNQKPRSSGIPTPGRPSTGIPTPGRLRSVSSAGSTAQSSSLTPVDDTTYISRTLADAIKANDPAQHRTSTSSHNPTTLSPSSSLYNYSNGKSISNRPSSSASSVSAVSSVNSRISSSQNHPTPARSASRQSNVHGRSVSRTGRQFEIGDDVRIESLGFEGVLRFVGPIEGKPGEWAGVELGGGFAGKGKNDGSVNGIKYFVCPPKCGVFVAVDKLSPPAVRTSIISRPSSVASVRSNSGRVTPSYSGRITPSTSNGRVTPSFPIGRATPSQTNSRVGLSIPTGRTTPANRRATAGPFTTPKTVTKPSIPTSKITPGSRASKYVGVTATQLRKSPGIPRKLPTGRESPTRSVTHSIASPVRSVGTGSPFNTPKIFGSRYDDATITGSPTSKTKLSLKTPRPRIPSSVAMPPPSSPSLSTRVGSMGDDDDDDGLPPSASLQSLHAARMQRTISASSVGPGSPRPSSAASSTANDWARQQELMTEDIARLQSRLDALEYENEELRQKADAAEALATVSLQSRAASSSDSYTTANSPMIDTTPAADTSALHEKIEYLTKERDSLAKERDELSARVSTLESTAKTQERTLAERESKIESLERAVKEATLDLTQLKTDSENRQKELQSKLEDNDQMLKNLKEVLTAKEGQETESGAVLAAKDKEIALLESRMEKTSKEWEEERTDLHRQVQELRLAGQETIGLYEERLGNSETKRYELEDLVTSLEEQLHAAARPSSPTSLAKYASSAAQIENETLQDQVTHLQNKIRTLEDMLEDARAAAEKDEVAVRERIKRYKEKEESMKKEAAEVKKEMERLVRAEEQTRQRLGEVEEAFRENHLTLENARAEIETLRGELADTEDIRVGSIDRMASHEVTASNEKRKLEEEIVELKERLANSSERQVELEQQPEGGDEDTIAALRHELEDRSAEIDALRKRINREAVITGEPARPTPLSPPSKNDLSSARDEIKGLKHIIQELQKENQTVKHQAKLMESENQLLMHETEQLRQEMKVLEEDVEKSIQREESRLNAEEQSYPDDVQKAIQEPKSKHNLEVEQLRKRISEMEMKHARVVHDLHKEMSELETLVESKIYHEDDLEREIERLKEKLAKSQKKSSKNANGLPSAPATEDPPASAAEGEVCEICERPGHDIFTCDLLKDDTSSTRQKPNGTGASGELYCEDCEGTGHVAADCPHSLDVF</sequence>
<proteinExistence type="predicted"/>
<evidence type="ECO:0000313" key="1">
    <source>
        <dbReference type="EMBL" id="KAF9653785.1"/>
    </source>
</evidence>
<dbReference type="EMBL" id="MU117962">
    <property type="protein sequence ID" value="KAF9653785.1"/>
    <property type="molecule type" value="Genomic_DNA"/>
</dbReference>
<comment type="caution">
    <text evidence="1">The sequence shown here is derived from an EMBL/GenBank/DDBJ whole genome shotgun (WGS) entry which is preliminary data.</text>
</comment>
<dbReference type="Proteomes" id="UP000886501">
    <property type="component" value="Unassembled WGS sequence"/>
</dbReference>
<accession>A0ACB6ZVF0</accession>
<keyword evidence="2" id="KW-1185">Reference proteome</keyword>
<protein>
    <submittedName>
        <fullName evidence="1">Uncharacterized protein</fullName>
    </submittedName>
</protein>
<reference evidence="1" key="1">
    <citation type="submission" date="2019-10" db="EMBL/GenBank/DDBJ databases">
        <authorList>
            <consortium name="DOE Joint Genome Institute"/>
            <person name="Kuo A."/>
            <person name="Miyauchi S."/>
            <person name="Kiss E."/>
            <person name="Drula E."/>
            <person name="Kohler A."/>
            <person name="Sanchez-Garcia M."/>
            <person name="Andreopoulos B."/>
            <person name="Barry K.W."/>
            <person name="Bonito G."/>
            <person name="Buee M."/>
            <person name="Carver A."/>
            <person name="Chen C."/>
            <person name="Cichocki N."/>
            <person name="Clum A."/>
            <person name="Culley D."/>
            <person name="Crous P.W."/>
            <person name="Fauchery L."/>
            <person name="Girlanda M."/>
            <person name="Hayes R."/>
            <person name="Keri Z."/>
            <person name="Labutti K."/>
            <person name="Lipzen A."/>
            <person name="Lombard V."/>
            <person name="Magnuson J."/>
            <person name="Maillard F."/>
            <person name="Morin E."/>
            <person name="Murat C."/>
            <person name="Nolan M."/>
            <person name="Ohm R."/>
            <person name="Pangilinan J."/>
            <person name="Pereira M."/>
            <person name="Perotto S."/>
            <person name="Peter M."/>
            <person name="Riley R."/>
            <person name="Sitrit Y."/>
            <person name="Stielow B."/>
            <person name="Szollosi G."/>
            <person name="Zifcakova L."/>
            <person name="Stursova M."/>
            <person name="Spatafora J.W."/>
            <person name="Tedersoo L."/>
            <person name="Vaario L.-M."/>
            <person name="Yamada A."/>
            <person name="Yan M."/>
            <person name="Wang P."/>
            <person name="Xu J."/>
            <person name="Bruns T."/>
            <person name="Baldrian P."/>
            <person name="Vilgalys R."/>
            <person name="Henrissat B."/>
            <person name="Grigoriev I.V."/>
            <person name="Hibbett D."/>
            <person name="Nagy L.G."/>
            <person name="Martin F.M."/>
        </authorList>
    </citation>
    <scope>NUCLEOTIDE SEQUENCE</scope>
    <source>
        <strain evidence="1">P2</strain>
    </source>
</reference>
<gene>
    <name evidence="1" type="ORF">BDM02DRAFT_1069760</name>
</gene>